<dbReference type="PANTHER" id="PTHR31791:SF10">
    <property type="entry name" value="FRIGIDA-LIKE PROTEIN"/>
    <property type="match status" value="1"/>
</dbReference>
<comment type="caution">
    <text evidence="7">The sequence shown here is derived from an EMBL/GenBank/DDBJ whole genome shotgun (WGS) entry which is preliminary data.</text>
</comment>
<proteinExistence type="inferred from homology"/>
<gene>
    <name evidence="7" type="ORF">Tsubulata_006022</name>
</gene>
<dbReference type="PANTHER" id="PTHR31791">
    <property type="entry name" value="FRIGIDA-LIKE PROTEIN 3-RELATED"/>
    <property type="match status" value="1"/>
</dbReference>
<dbReference type="Proteomes" id="UP001141552">
    <property type="component" value="Unassembled WGS sequence"/>
</dbReference>
<feature type="region of interest" description="Disordered" evidence="6">
    <location>
        <begin position="386"/>
        <end position="468"/>
    </location>
</feature>
<keyword evidence="8" id="KW-1185">Reference proteome</keyword>
<keyword evidence="4 5" id="KW-0287">Flowering</keyword>
<dbReference type="EMBL" id="JAKUCV010001432">
    <property type="protein sequence ID" value="KAJ4846399.1"/>
    <property type="molecule type" value="Genomic_DNA"/>
</dbReference>
<accession>A0A9Q0GD09</accession>
<protein>
    <recommendedName>
        <fullName evidence="5">FRIGIDA-like protein</fullName>
    </recommendedName>
</protein>
<feature type="region of interest" description="Disordered" evidence="6">
    <location>
        <begin position="518"/>
        <end position="541"/>
    </location>
</feature>
<comment type="similarity">
    <text evidence="1 5">Belongs to the Frigida family.</text>
</comment>
<evidence type="ECO:0000313" key="7">
    <source>
        <dbReference type="EMBL" id="KAJ4846399.1"/>
    </source>
</evidence>
<evidence type="ECO:0000256" key="3">
    <source>
        <dbReference type="ARBA" id="ARBA00022782"/>
    </source>
</evidence>
<keyword evidence="2 5" id="KW-0217">Developmental protein</keyword>
<reference evidence="7" key="1">
    <citation type="submission" date="2022-02" db="EMBL/GenBank/DDBJ databases">
        <authorList>
            <person name="Henning P.M."/>
            <person name="McCubbin A.G."/>
            <person name="Shore J.S."/>
        </authorList>
    </citation>
    <scope>NUCLEOTIDE SEQUENCE</scope>
    <source>
        <strain evidence="7">F60SS</strain>
        <tissue evidence="7">Leaves</tissue>
    </source>
</reference>
<evidence type="ECO:0000313" key="8">
    <source>
        <dbReference type="Proteomes" id="UP001141552"/>
    </source>
</evidence>
<reference evidence="7" key="2">
    <citation type="journal article" date="2023" name="Plants (Basel)">
        <title>Annotation of the Turnera subulata (Passifloraceae) Draft Genome Reveals the S-Locus Evolved after the Divergence of Turneroideae from Passifloroideae in a Stepwise Manner.</title>
        <authorList>
            <person name="Henning P.M."/>
            <person name="Roalson E.H."/>
            <person name="Mir W."/>
            <person name="McCubbin A.G."/>
            <person name="Shore J.S."/>
        </authorList>
    </citation>
    <scope>NUCLEOTIDE SEQUENCE</scope>
    <source>
        <strain evidence="7">F60SS</strain>
    </source>
</reference>
<dbReference type="GO" id="GO:0009908">
    <property type="term" value="P:flower development"/>
    <property type="evidence" value="ECO:0007669"/>
    <property type="project" value="UniProtKB-KW"/>
</dbReference>
<sequence length="541" mass="58652">MTTELVPPITTDRTQKFFDDLDSQKTILTSCTQLFTTLTSRFTSLQSSLAQRSQSLDSKFQSLHSHSQQTLKSLSLRESSIPERESAAAARIEEQKQAALRELENPHASDDLSESLKSFSRRMDASGLLKFVVSKRKESVLLRAEIPRAVMEEAVDPAALLLEVVEELVREKAGRTGITDKRWACATLVQGLFPDGGGKEGERKGPGFSRRVVERAAAVLEKWKDGERADGGVVGPTEAVMFLQIVAGFGLKPRFDKEFLRKLVMEHAGRRDMAKIATLICSTEEIGEIIEELIKNGKETEAVYFASESGLTERFPPVTLLKSYLKNSKKNATTILENGNYGAAATEESSTAELNSVKAIIKCVEDLKLESEFSVDGLKKRASQLEKAKAGRKKGSAGGSAKPQNKRGLGSSGGRGGGSHAFRPPKAAKFSNTSSSFGRRNPAPAAQHSPAVRYSGGPPGPYNYPSQSVYEGPATAPYAPTYAVPHTQSPSPIPQQHYSLPVDNVAASSFRASGSYGGQTNYGAYDYRSGAPTYQPTPYTQ</sequence>
<keyword evidence="3 5" id="KW-0221">Differentiation</keyword>
<organism evidence="7 8">
    <name type="scientific">Turnera subulata</name>
    <dbReference type="NCBI Taxonomy" id="218843"/>
    <lineage>
        <taxon>Eukaryota</taxon>
        <taxon>Viridiplantae</taxon>
        <taxon>Streptophyta</taxon>
        <taxon>Embryophyta</taxon>
        <taxon>Tracheophyta</taxon>
        <taxon>Spermatophyta</taxon>
        <taxon>Magnoliopsida</taxon>
        <taxon>eudicotyledons</taxon>
        <taxon>Gunneridae</taxon>
        <taxon>Pentapetalae</taxon>
        <taxon>rosids</taxon>
        <taxon>fabids</taxon>
        <taxon>Malpighiales</taxon>
        <taxon>Passifloraceae</taxon>
        <taxon>Turnera</taxon>
    </lineage>
</organism>
<dbReference type="GO" id="GO:0030154">
    <property type="term" value="P:cell differentiation"/>
    <property type="evidence" value="ECO:0007669"/>
    <property type="project" value="UniProtKB-KW"/>
</dbReference>
<evidence type="ECO:0000256" key="6">
    <source>
        <dbReference type="SAM" id="MobiDB-lite"/>
    </source>
</evidence>
<dbReference type="AlphaFoldDB" id="A0A9Q0GD09"/>
<dbReference type="Pfam" id="PF07899">
    <property type="entry name" value="Frigida"/>
    <property type="match status" value="1"/>
</dbReference>
<feature type="compositionally biased region" description="Gly residues" evidence="6">
    <location>
        <begin position="410"/>
        <end position="419"/>
    </location>
</feature>
<dbReference type="InterPro" id="IPR012474">
    <property type="entry name" value="Frigida"/>
</dbReference>
<dbReference type="OrthoDB" id="1917867at2759"/>
<evidence type="ECO:0000256" key="1">
    <source>
        <dbReference type="ARBA" id="ARBA00008956"/>
    </source>
</evidence>
<evidence type="ECO:0000256" key="4">
    <source>
        <dbReference type="ARBA" id="ARBA00023089"/>
    </source>
</evidence>
<name>A0A9Q0GD09_9ROSI</name>
<feature type="compositionally biased region" description="Polar residues" evidence="6">
    <location>
        <begin position="532"/>
        <end position="541"/>
    </location>
</feature>
<evidence type="ECO:0000256" key="2">
    <source>
        <dbReference type="ARBA" id="ARBA00022473"/>
    </source>
</evidence>
<evidence type="ECO:0000256" key="5">
    <source>
        <dbReference type="RuleBase" id="RU364012"/>
    </source>
</evidence>